<dbReference type="GO" id="GO:0016491">
    <property type="term" value="F:oxidoreductase activity"/>
    <property type="evidence" value="ECO:0007669"/>
    <property type="project" value="UniProtKB-KW"/>
</dbReference>
<organism evidence="2 3">
    <name type="scientific">Phaeoacremonium minimum (strain UCR-PA7)</name>
    <name type="common">Esca disease fungus</name>
    <name type="synonym">Togninia minima</name>
    <dbReference type="NCBI Taxonomy" id="1286976"/>
    <lineage>
        <taxon>Eukaryota</taxon>
        <taxon>Fungi</taxon>
        <taxon>Dikarya</taxon>
        <taxon>Ascomycota</taxon>
        <taxon>Pezizomycotina</taxon>
        <taxon>Sordariomycetes</taxon>
        <taxon>Sordariomycetidae</taxon>
        <taxon>Togniniales</taxon>
        <taxon>Togniniaceae</taxon>
        <taxon>Phaeoacremonium</taxon>
    </lineage>
</organism>
<dbReference type="Pfam" id="PF14027">
    <property type="entry name" value="Questin_oxidase"/>
    <property type="match status" value="1"/>
</dbReference>
<keyword evidence="1" id="KW-0560">Oxidoreductase</keyword>
<dbReference type="RefSeq" id="XP_007913730.1">
    <property type="nucleotide sequence ID" value="XM_007915539.1"/>
</dbReference>
<dbReference type="GeneID" id="19323346"/>
<sequence length="415" mass="46976">MHVVPEDSGLWKFDQTADAANKASELLQKDLEQHHVFFNNDGFHNHIVHHILALYGTGAGPQALQRGYDNNAGYQRRVLKSHDRVIEDLKSWENAQKYLGKEQYYPDFLQFFQREIEAKGWQAVLNEYVFAGTESADDMLARLFAGFLHPLIQLMYGVEWAQPAIVAEALAQTCVHRNDLKEFLFASEKRANESANTPMPSIVSLLDAVYADQKLANSAQAGDSNKIRDGVLKRAKEEMLAITSQVKVRPEELEEKTVEMFNACVHHVNSSPLFLAFNAEPAFSLESKRRLLEYKIRMDLVQYAARSAPALPLEAIVSYTPKEKPGEIKQASDLVSRIHNLHDDGHAIKLARAAGLCQNISKKYEDKDWMRIKGEDLWMKVHHMVVDSVEGPGPNWVRGAGLDEMWKDVPDQAKL</sequence>
<evidence type="ECO:0000313" key="2">
    <source>
        <dbReference type="EMBL" id="EOO01414.1"/>
    </source>
</evidence>
<dbReference type="eggNOG" id="ENOG502S69W">
    <property type="taxonomic scope" value="Eukaryota"/>
</dbReference>
<accession>R8BPZ4</accession>
<dbReference type="EMBL" id="KB932993">
    <property type="protein sequence ID" value="EOO01414.1"/>
    <property type="molecule type" value="Genomic_DNA"/>
</dbReference>
<gene>
    <name evidence="2" type="ORF">UCRPA7_3036</name>
</gene>
<dbReference type="PANTHER" id="PTHR35870">
    <property type="entry name" value="PROTEIN, PUTATIVE (AFU_ORTHOLOGUE AFUA_5G03330)-RELATED"/>
    <property type="match status" value="1"/>
</dbReference>
<keyword evidence="3" id="KW-1185">Reference proteome</keyword>
<dbReference type="HOGENOM" id="CLU_019145_2_1_1"/>
<dbReference type="AlphaFoldDB" id="R8BPZ4"/>
<dbReference type="InterPro" id="IPR025337">
    <property type="entry name" value="Questin_oxidase-like"/>
</dbReference>
<evidence type="ECO:0000313" key="3">
    <source>
        <dbReference type="Proteomes" id="UP000014074"/>
    </source>
</evidence>
<protein>
    <submittedName>
        <fullName evidence="2">Putative HypA protein</fullName>
    </submittedName>
</protein>
<dbReference type="KEGG" id="tmn:UCRPA7_3036"/>
<proteinExistence type="predicted"/>
<reference evidence="3" key="1">
    <citation type="journal article" date="2013" name="Genome Announc.">
        <title>Draft genome sequence of the ascomycete Phaeoacremonium aleophilum strain UCR-PA7, a causal agent of the esca disease complex in grapevines.</title>
        <authorList>
            <person name="Blanco-Ulate B."/>
            <person name="Rolshausen P."/>
            <person name="Cantu D."/>
        </authorList>
    </citation>
    <scope>NUCLEOTIDE SEQUENCE [LARGE SCALE GENOMIC DNA]</scope>
    <source>
        <strain evidence="3">UCR-PA7</strain>
    </source>
</reference>
<dbReference type="PANTHER" id="PTHR35870:SF1">
    <property type="entry name" value="PROTEIN, PUTATIVE (AFU_ORTHOLOGUE AFUA_5G03330)-RELATED"/>
    <property type="match status" value="1"/>
</dbReference>
<dbReference type="Proteomes" id="UP000014074">
    <property type="component" value="Unassembled WGS sequence"/>
</dbReference>
<name>R8BPZ4_PHAM7</name>
<dbReference type="OrthoDB" id="10004862at2759"/>
<evidence type="ECO:0000256" key="1">
    <source>
        <dbReference type="ARBA" id="ARBA00023002"/>
    </source>
</evidence>